<proteinExistence type="predicted"/>
<dbReference type="RefSeq" id="WP_163107400.1">
    <property type="nucleotide sequence ID" value="NZ_JAAAWO010000013.1"/>
</dbReference>
<keyword evidence="1" id="KW-0732">Signal</keyword>
<dbReference type="Proteomes" id="UP000471381">
    <property type="component" value="Unassembled WGS sequence"/>
</dbReference>
<dbReference type="InterPro" id="IPR023614">
    <property type="entry name" value="Porin_dom_sf"/>
</dbReference>
<evidence type="ECO:0008006" key="4">
    <source>
        <dbReference type="Google" id="ProtNLM"/>
    </source>
</evidence>
<dbReference type="Gene3D" id="2.40.160.10">
    <property type="entry name" value="Porin"/>
    <property type="match status" value="1"/>
</dbReference>
<evidence type="ECO:0000313" key="2">
    <source>
        <dbReference type="EMBL" id="NDW16818.1"/>
    </source>
</evidence>
<protein>
    <recommendedName>
        <fullName evidence="4">Porin</fullName>
    </recommendedName>
</protein>
<keyword evidence="3" id="KW-1185">Reference proteome</keyword>
<evidence type="ECO:0000313" key="3">
    <source>
        <dbReference type="Proteomes" id="UP000471381"/>
    </source>
</evidence>
<accession>A0A6N9TQA7</accession>
<feature type="chain" id="PRO_5026899697" description="Porin" evidence="1">
    <location>
        <begin position="25"/>
        <end position="400"/>
    </location>
</feature>
<reference evidence="2 3" key="1">
    <citation type="submission" date="2020-01" db="EMBL/GenBank/DDBJ databases">
        <title>Genomes of bacteria type strains.</title>
        <authorList>
            <person name="Chen J."/>
            <person name="Zhu S."/>
            <person name="Yang J."/>
        </authorList>
    </citation>
    <scope>NUCLEOTIDE SEQUENCE [LARGE SCALE GENOMIC DNA]</scope>
    <source>
        <strain evidence="2 3">LMG 24078</strain>
    </source>
</reference>
<organism evidence="2 3">
    <name type="scientific">Alteromonas genovensis</name>
    <dbReference type="NCBI Taxonomy" id="471225"/>
    <lineage>
        <taxon>Bacteria</taxon>
        <taxon>Pseudomonadati</taxon>
        <taxon>Pseudomonadota</taxon>
        <taxon>Gammaproteobacteria</taxon>
        <taxon>Alteromonadales</taxon>
        <taxon>Alteromonadaceae</taxon>
        <taxon>Alteromonas/Salinimonas group</taxon>
        <taxon>Alteromonas</taxon>
    </lineage>
</organism>
<evidence type="ECO:0000256" key="1">
    <source>
        <dbReference type="SAM" id="SignalP"/>
    </source>
</evidence>
<dbReference type="EMBL" id="JAAAWO010000013">
    <property type="protein sequence ID" value="NDW16818.1"/>
    <property type="molecule type" value="Genomic_DNA"/>
</dbReference>
<dbReference type="SUPFAM" id="SSF56935">
    <property type="entry name" value="Porins"/>
    <property type="match status" value="1"/>
</dbReference>
<feature type="signal peptide" evidence="1">
    <location>
        <begin position="1"/>
        <end position="24"/>
    </location>
</feature>
<gene>
    <name evidence="2" type="ORF">GTQ48_14995</name>
</gene>
<sequence length="400" mass="44410">MKNTSLLNNALSLLALFWCSVSFADNNDIEFSGFARAVGGYLDTSSAEYEGYDDSVSFSEKSLLGLQADYTLNQYFSASAQVLLHSDENRESGIEWLYITYAPNDALQFNVGRLRTPSLKYSDVIDVGFAYPWVNAPQQLYSSYLFSQYEGGNARFRGRLGKVTYDIEGYLGRYNDDLRTSGLAIDVEIDTLYGGVLELNYGGFQLRTAVTGARKVEAQIEGVAPLINGLQAAGFEDIAENFIINDSVSSFLVGASYDGLKWYASAEWMSVNSDIELLAELESYYVSAGYYIDDVLLHATYASSSQSLNNIENTIPIGVSPDLDGLFFAVEELNSSFPTDNLDTITLGARWDFKTNMALKAEVSFLDGEEGNTSFFEVKDREEGFDRQATLYQVALEWVF</sequence>
<dbReference type="AlphaFoldDB" id="A0A6N9TQA7"/>
<name>A0A6N9TQA7_9ALTE</name>
<comment type="caution">
    <text evidence="2">The sequence shown here is derived from an EMBL/GenBank/DDBJ whole genome shotgun (WGS) entry which is preliminary data.</text>
</comment>